<evidence type="ECO:0000256" key="2">
    <source>
        <dbReference type="ARBA" id="ARBA00008072"/>
    </source>
</evidence>
<evidence type="ECO:0000256" key="1">
    <source>
        <dbReference type="ARBA" id="ARBA00001947"/>
    </source>
</evidence>
<dbReference type="InterPro" id="IPR036291">
    <property type="entry name" value="NAD(P)-bd_dom_sf"/>
</dbReference>
<dbReference type="RefSeq" id="XP_037197665.1">
    <property type="nucleotide sequence ID" value="XM_037331332.1"/>
</dbReference>
<evidence type="ECO:0000313" key="9">
    <source>
        <dbReference type="EMBL" id="KAF5878721.1"/>
    </source>
</evidence>
<dbReference type="InterPro" id="IPR013149">
    <property type="entry name" value="ADH-like_C"/>
</dbReference>
<dbReference type="GO" id="GO:0008270">
    <property type="term" value="F:zinc ion binding"/>
    <property type="evidence" value="ECO:0007669"/>
    <property type="project" value="InterPro"/>
</dbReference>
<proteinExistence type="inferred from homology"/>
<dbReference type="InterPro" id="IPR020843">
    <property type="entry name" value="ER"/>
</dbReference>
<reference evidence="9 10" key="1">
    <citation type="journal article" date="2020" name="Phytopathology">
        <title>A high-quality genome resource of Botrytis fragariae, a new and rapidly spreading fungal pathogen causing strawberry gray mold in the U.S.A.</title>
        <authorList>
            <person name="Wu Y."/>
            <person name="Saski C.A."/>
            <person name="Schnabel G."/>
            <person name="Xiao S."/>
            <person name="Hu M."/>
        </authorList>
    </citation>
    <scope>NUCLEOTIDE SEQUENCE [LARGE SCALE GENOMIC DNA]</scope>
    <source>
        <strain evidence="9 10">BVB16</strain>
    </source>
</reference>
<comment type="cofactor">
    <cofactor evidence="1 7">
        <name>Zn(2+)</name>
        <dbReference type="ChEBI" id="CHEBI:29105"/>
    </cofactor>
</comment>
<sequence>MAAATTPSFDIPKQYKAIVYDKPGTISTKIEQLNTPEPGPGDVLVRLTHSGVCHSDMGICENSWRGLPYPTQAGQVGGHEGVGVVHKLGPGSENGRVKVGDRVGIKVSSFREPRGPLLIENLQSGSPMLVVLVFHVSRVKMEFASIKKSLAIIVQNRPGTFQQYALAPANYVTPIPDALDSKDAAPLLCAGVTTYSALRKSDAKSGQWVVIAGAGGGLGHLACQIGSRGMAMRIIGIDHGSKEELVKECGAEVFIDLTKFDDKAIAEEVKRVTGGIGASAVIVCTASNRAYSQALSFLRFGGTLVCVGMPEGDSQPIANSFPAAMVAQEWNIKGSAVGNQREALEVLEMAARGIIKTRIRMEKMENLTEVFKEMSEGKMQGRVVLDLS</sequence>
<gene>
    <name evidence="9" type="ORF">Bfra_000888</name>
</gene>
<dbReference type="InterPro" id="IPR013154">
    <property type="entry name" value="ADH-like_N"/>
</dbReference>
<dbReference type="Pfam" id="PF00107">
    <property type="entry name" value="ADH_zinc_N"/>
    <property type="match status" value="1"/>
</dbReference>
<evidence type="ECO:0000256" key="5">
    <source>
        <dbReference type="ARBA" id="ARBA00023002"/>
    </source>
</evidence>
<dbReference type="PANTHER" id="PTHR42940:SF5">
    <property type="entry name" value="ALCOHOL DEHYDROGENASE 2"/>
    <property type="match status" value="1"/>
</dbReference>
<name>A0A8H6B3I7_9HELO</name>
<dbReference type="GO" id="GO:0004022">
    <property type="term" value="F:alcohol dehydrogenase (NAD+) activity"/>
    <property type="evidence" value="ECO:0007669"/>
    <property type="project" value="TreeGrafter"/>
</dbReference>
<evidence type="ECO:0000259" key="8">
    <source>
        <dbReference type="SMART" id="SM00829"/>
    </source>
</evidence>
<dbReference type="SMART" id="SM00829">
    <property type="entry name" value="PKS_ER"/>
    <property type="match status" value="1"/>
</dbReference>
<keyword evidence="6" id="KW-0520">NAD</keyword>
<dbReference type="InterPro" id="IPR002328">
    <property type="entry name" value="ADH_Zn_CS"/>
</dbReference>
<dbReference type="CDD" id="cd08297">
    <property type="entry name" value="CAD3"/>
    <property type="match status" value="1"/>
</dbReference>
<protein>
    <submittedName>
        <fullName evidence="9">Putative alcohol dehydrogenase ii protein</fullName>
    </submittedName>
</protein>
<accession>A0A8H6B3I7</accession>
<evidence type="ECO:0000256" key="7">
    <source>
        <dbReference type="RuleBase" id="RU361277"/>
    </source>
</evidence>
<keyword evidence="5" id="KW-0560">Oxidoreductase</keyword>
<dbReference type="SUPFAM" id="SSF50129">
    <property type="entry name" value="GroES-like"/>
    <property type="match status" value="1"/>
</dbReference>
<comment type="similarity">
    <text evidence="2 7">Belongs to the zinc-containing alcohol dehydrogenase family.</text>
</comment>
<organism evidence="9 10">
    <name type="scientific">Botrytis fragariae</name>
    <dbReference type="NCBI Taxonomy" id="1964551"/>
    <lineage>
        <taxon>Eukaryota</taxon>
        <taxon>Fungi</taxon>
        <taxon>Dikarya</taxon>
        <taxon>Ascomycota</taxon>
        <taxon>Pezizomycotina</taxon>
        <taxon>Leotiomycetes</taxon>
        <taxon>Helotiales</taxon>
        <taxon>Sclerotiniaceae</taxon>
        <taxon>Botrytis</taxon>
    </lineage>
</organism>
<dbReference type="Proteomes" id="UP000531561">
    <property type="component" value="Unassembled WGS sequence"/>
</dbReference>
<keyword evidence="3 7" id="KW-0479">Metal-binding</keyword>
<evidence type="ECO:0000313" key="10">
    <source>
        <dbReference type="Proteomes" id="UP000531561"/>
    </source>
</evidence>
<dbReference type="Gene3D" id="3.40.50.720">
    <property type="entry name" value="NAD(P)-binding Rossmann-like Domain"/>
    <property type="match status" value="1"/>
</dbReference>
<dbReference type="PROSITE" id="PS00059">
    <property type="entry name" value="ADH_ZINC"/>
    <property type="match status" value="1"/>
</dbReference>
<dbReference type="FunFam" id="3.40.50.720:FF:000039">
    <property type="entry name" value="Alcohol dehydrogenase AdhP"/>
    <property type="match status" value="1"/>
</dbReference>
<comment type="caution">
    <text evidence="9">The sequence shown here is derived from an EMBL/GenBank/DDBJ whole genome shotgun (WGS) entry which is preliminary data.</text>
</comment>
<dbReference type="GO" id="GO:0005737">
    <property type="term" value="C:cytoplasm"/>
    <property type="evidence" value="ECO:0007669"/>
    <property type="project" value="TreeGrafter"/>
</dbReference>
<feature type="domain" description="Enoyl reductase (ER)" evidence="8">
    <location>
        <begin position="24"/>
        <end position="385"/>
    </location>
</feature>
<dbReference type="GeneID" id="59255024"/>
<dbReference type="OrthoDB" id="1879366at2759"/>
<dbReference type="PANTHER" id="PTHR42940">
    <property type="entry name" value="ALCOHOL DEHYDROGENASE 1-RELATED"/>
    <property type="match status" value="1"/>
</dbReference>
<evidence type="ECO:0000256" key="3">
    <source>
        <dbReference type="ARBA" id="ARBA00022723"/>
    </source>
</evidence>
<keyword evidence="4 7" id="KW-0862">Zinc</keyword>
<dbReference type="Gene3D" id="3.90.180.10">
    <property type="entry name" value="Medium-chain alcohol dehydrogenases, catalytic domain"/>
    <property type="match status" value="1"/>
</dbReference>
<dbReference type="EMBL" id="JABFCT010000002">
    <property type="protein sequence ID" value="KAF5878721.1"/>
    <property type="molecule type" value="Genomic_DNA"/>
</dbReference>
<evidence type="ECO:0000256" key="4">
    <source>
        <dbReference type="ARBA" id="ARBA00022833"/>
    </source>
</evidence>
<dbReference type="SUPFAM" id="SSF51735">
    <property type="entry name" value="NAD(P)-binding Rossmann-fold domains"/>
    <property type="match status" value="1"/>
</dbReference>
<dbReference type="InterPro" id="IPR011032">
    <property type="entry name" value="GroES-like_sf"/>
</dbReference>
<dbReference type="AlphaFoldDB" id="A0A8H6B3I7"/>
<dbReference type="Pfam" id="PF08240">
    <property type="entry name" value="ADH_N"/>
    <property type="match status" value="1"/>
</dbReference>
<evidence type="ECO:0000256" key="6">
    <source>
        <dbReference type="ARBA" id="ARBA00023027"/>
    </source>
</evidence>
<keyword evidence="10" id="KW-1185">Reference proteome</keyword>